<evidence type="ECO:0000259" key="14">
    <source>
        <dbReference type="Pfam" id="PF17484"/>
    </source>
</evidence>
<evidence type="ECO:0000256" key="10">
    <source>
        <dbReference type="SAM" id="MobiDB-lite"/>
    </source>
</evidence>
<dbReference type="InterPro" id="IPR035313">
    <property type="entry name" value="TbpB_N-lobe"/>
</dbReference>
<evidence type="ECO:0000256" key="8">
    <source>
        <dbReference type="ARBA" id="ARBA00023288"/>
    </source>
</evidence>
<evidence type="ECO:0000313" key="16">
    <source>
        <dbReference type="Proteomes" id="UP000295537"/>
    </source>
</evidence>
<feature type="signal peptide" evidence="11">
    <location>
        <begin position="1"/>
        <end position="18"/>
    </location>
</feature>
<dbReference type="GO" id="GO:0009986">
    <property type="term" value="C:cell surface"/>
    <property type="evidence" value="ECO:0007669"/>
    <property type="project" value="UniProtKB-SubCell"/>
</dbReference>
<keyword evidence="3 11" id="KW-0732">Signal</keyword>
<evidence type="ECO:0000256" key="7">
    <source>
        <dbReference type="ARBA" id="ARBA00023237"/>
    </source>
</evidence>
<evidence type="ECO:0000256" key="11">
    <source>
        <dbReference type="SAM" id="SignalP"/>
    </source>
</evidence>
<name>A0A4R2N7W3_9PAST</name>
<dbReference type="Pfam" id="PF01298">
    <property type="entry name" value="TbpB_B_D"/>
    <property type="match status" value="2"/>
</dbReference>
<feature type="region of interest" description="Disordered" evidence="10">
    <location>
        <begin position="41"/>
        <end position="64"/>
    </location>
</feature>
<proteinExistence type="predicted"/>
<dbReference type="InterPro" id="IPR038197">
    <property type="entry name" value="TbpB_C-lobe_sf"/>
</dbReference>
<dbReference type="AlphaFoldDB" id="A0A4R2N7W3"/>
<organism evidence="15 16">
    <name type="scientific">Nicoletella semolina</name>
    <dbReference type="NCBI Taxonomy" id="271160"/>
    <lineage>
        <taxon>Bacteria</taxon>
        <taxon>Pseudomonadati</taxon>
        <taxon>Pseudomonadota</taxon>
        <taxon>Gammaproteobacteria</taxon>
        <taxon>Pasteurellales</taxon>
        <taxon>Pasteurellaceae</taxon>
        <taxon>Nicoletella</taxon>
    </lineage>
</organism>
<dbReference type="GO" id="GO:0009279">
    <property type="term" value="C:cell outer membrane"/>
    <property type="evidence" value="ECO:0007669"/>
    <property type="project" value="UniProtKB-SubCell"/>
</dbReference>
<reference evidence="15 16" key="1">
    <citation type="submission" date="2019-03" db="EMBL/GenBank/DDBJ databases">
        <title>Genomic Encyclopedia of Type Strains, Phase IV (KMG-IV): sequencing the most valuable type-strain genomes for metagenomic binning, comparative biology and taxonomic classification.</title>
        <authorList>
            <person name="Goeker M."/>
        </authorList>
    </citation>
    <scope>NUCLEOTIDE SEQUENCE [LARGE SCALE GENOMIC DNA]</scope>
    <source>
        <strain evidence="15 16">DSM 16380</strain>
    </source>
</reference>
<feature type="domain" description="Transferrin-binding protein B C-lobe handle" evidence="13">
    <location>
        <begin position="382"/>
        <end position="468"/>
    </location>
</feature>
<dbReference type="PROSITE" id="PS51257">
    <property type="entry name" value="PROKAR_LIPOPROTEIN"/>
    <property type="match status" value="1"/>
</dbReference>
<dbReference type="Pfam" id="PF17484">
    <property type="entry name" value="TbpB_A"/>
    <property type="match status" value="1"/>
</dbReference>
<keyword evidence="16" id="KW-1185">Reference proteome</keyword>
<dbReference type="InterPro" id="IPR038669">
    <property type="entry name" value="TbpB_N-lobe_sf"/>
</dbReference>
<keyword evidence="6" id="KW-0564">Palmitate</keyword>
<evidence type="ECO:0000256" key="3">
    <source>
        <dbReference type="ARBA" id="ARBA00022729"/>
    </source>
</evidence>
<evidence type="ECO:0000256" key="4">
    <source>
        <dbReference type="ARBA" id="ARBA00023026"/>
    </source>
</evidence>
<evidence type="ECO:0000256" key="6">
    <source>
        <dbReference type="ARBA" id="ARBA00023139"/>
    </source>
</evidence>
<evidence type="ECO:0000259" key="12">
    <source>
        <dbReference type="Pfam" id="PF01298"/>
    </source>
</evidence>
<evidence type="ECO:0000256" key="9">
    <source>
        <dbReference type="ARBA" id="ARBA00023628"/>
    </source>
</evidence>
<dbReference type="Gene3D" id="2.40.160.90">
    <property type="match status" value="2"/>
</dbReference>
<keyword evidence="8" id="KW-0449">Lipoprotein</keyword>
<feature type="region of interest" description="Disordered" evidence="10">
    <location>
        <begin position="121"/>
        <end position="159"/>
    </location>
</feature>
<evidence type="ECO:0000256" key="5">
    <source>
        <dbReference type="ARBA" id="ARBA00023136"/>
    </source>
</evidence>
<evidence type="ECO:0000259" key="13">
    <source>
        <dbReference type="Pfam" id="PF17483"/>
    </source>
</evidence>
<dbReference type="Proteomes" id="UP000295537">
    <property type="component" value="Unassembled WGS sequence"/>
</dbReference>
<evidence type="ECO:0000256" key="1">
    <source>
        <dbReference type="ARBA" id="ARBA00004241"/>
    </source>
</evidence>
<feature type="chain" id="PRO_5020247904" description="Transferrin-binding protein B" evidence="11">
    <location>
        <begin position="19"/>
        <end position="591"/>
    </location>
</feature>
<dbReference type="SUPFAM" id="SSF56925">
    <property type="entry name" value="OMPA-like"/>
    <property type="match status" value="2"/>
</dbReference>
<comment type="subcellular location">
    <subcellularLocation>
        <location evidence="2">Cell outer membrane</location>
        <topology evidence="2">Lipid-anchor</topology>
    </subcellularLocation>
    <subcellularLocation>
        <location evidence="1">Cell surface</location>
    </subcellularLocation>
</comment>
<keyword evidence="7" id="KW-0998">Cell outer membrane</keyword>
<accession>A0A4R2N7W3</accession>
<gene>
    <name evidence="15" type="ORF">EV693_10875</name>
</gene>
<evidence type="ECO:0000313" key="15">
    <source>
        <dbReference type="EMBL" id="TCP17022.1"/>
    </source>
</evidence>
<dbReference type="RefSeq" id="WP_165904884.1">
    <property type="nucleotide sequence ID" value="NZ_LVXA01000001.1"/>
</dbReference>
<dbReference type="Pfam" id="PF17483">
    <property type="entry name" value="TbpB_C"/>
    <property type="match status" value="1"/>
</dbReference>
<sequence>MKFTLSKTALLVSAVVLSACGSNKGNSNFDTVSPKKSEVVPEAAKQAPKLDVNKPKLVDPKSPQAPAYVDDVRAADKDGVTPSLGVEVKIPRRSFGLGGTLDEVVAPIGDLTSVYDVTQIDNNDSKDAPHYKEVNEHNKSDPEVRPIHSHDKLDKDPRRNRSHFKYVKAGFIVKSTSLGFEGEGKNKRIEMGNNGYVYYKGVNPATHLPKGKISYEGTWDFTTDAKKSRNNKNYFGADPYIGTRSGAVSYNEGTNGKEEKGGIGHSSEFSVDFDTKKLEGTLNRNKIAKDGEQSVKEKRYDINAELVGNRFRGSATAANPNDEYFGKNASAYKKDKSLGVEGGFFGDEAQELAGQFITDDKSLFAVFGAQRKAENVQLEKAFDAHTVSTKENAKTLQTFGNPTQLVINGRIFDLAPAKAGETIAYKLDDKTDKQLKITACCDNLSYSKVGKFDYAGEGDTYFITGERTQETKIPQAGQVKYQGQWNGTMLANSVEKKASFNVDFANKSLTGDLTEGGNPYLTINAKVEQNGFKGSAQAAESAKQKISSSLDVHGGFYGQNASELGGYGVSKAGTEKVGVVFGAKRQVEQAK</sequence>
<keyword evidence="4" id="KW-0843">Virulence</keyword>
<evidence type="ECO:0000256" key="2">
    <source>
        <dbReference type="ARBA" id="ARBA00004459"/>
    </source>
</evidence>
<feature type="domain" description="Transferrin-binding protein B C-lobe/N-lobe beta-barrel" evidence="12">
    <location>
        <begin position="473"/>
        <end position="585"/>
    </location>
</feature>
<comment type="caution">
    <text evidence="15">The sequence shown here is derived from an EMBL/GenBank/DDBJ whole genome shotgun (WGS) entry which is preliminary data.</text>
</comment>
<dbReference type="InterPro" id="IPR011250">
    <property type="entry name" value="OMP/PagP_B-barrel"/>
</dbReference>
<feature type="domain" description="Transferrin-binding protein B C-lobe/N-lobe beta-barrel" evidence="12">
    <location>
        <begin position="210"/>
        <end position="371"/>
    </location>
</feature>
<feature type="compositionally biased region" description="Basic and acidic residues" evidence="10">
    <location>
        <begin position="123"/>
        <end position="159"/>
    </location>
</feature>
<dbReference type="InterPro" id="IPR001677">
    <property type="entry name" value="TbpB_B_D"/>
</dbReference>
<dbReference type="InterPro" id="IPR035316">
    <property type="entry name" value="TbpB_C-lobe"/>
</dbReference>
<feature type="domain" description="Transferrin-binding protein B N-lobe handle" evidence="14">
    <location>
        <begin position="81"/>
        <end position="205"/>
    </location>
</feature>
<keyword evidence="5" id="KW-0472">Membrane</keyword>
<dbReference type="EMBL" id="SLXJ01000008">
    <property type="protein sequence ID" value="TCP17022.1"/>
    <property type="molecule type" value="Genomic_DNA"/>
</dbReference>
<dbReference type="Gene3D" id="2.40.128.240">
    <property type="match status" value="1"/>
</dbReference>
<protein>
    <recommendedName>
        <fullName evidence="9">Transferrin-binding protein B</fullName>
    </recommendedName>
</protein>
<dbReference type="Gene3D" id="2.40.128.250">
    <property type="match status" value="1"/>
</dbReference>